<evidence type="ECO:0000313" key="4">
    <source>
        <dbReference type="Proteomes" id="UP000197138"/>
    </source>
</evidence>
<dbReference type="AlphaFoldDB" id="A0A218Y1G7"/>
<protein>
    <recommendedName>
        <fullName evidence="2">GRAM domain-containing protein</fullName>
    </recommendedName>
</protein>
<dbReference type="SMART" id="SM00568">
    <property type="entry name" value="GRAM"/>
    <property type="match status" value="1"/>
</dbReference>
<evidence type="ECO:0000259" key="2">
    <source>
        <dbReference type="SMART" id="SM00568"/>
    </source>
</evidence>
<organism evidence="3 4">
    <name type="scientific">Punica granatum</name>
    <name type="common">Pomegranate</name>
    <dbReference type="NCBI Taxonomy" id="22663"/>
    <lineage>
        <taxon>Eukaryota</taxon>
        <taxon>Viridiplantae</taxon>
        <taxon>Streptophyta</taxon>
        <taxon>Embryophyta</taxon>
        <taxon>Tracheophyta</taxon>
        <taxon>Spermatophyta</taxon>
        <taxon>Magnoliopsida</taxon>
        <taxon>eudicotyledons</taxon>
        <taxon>Gunneridae</taxon>
        <taxon>Pentapetalae</taxon>
        <taxon>rosids</taxon>
        <taxon>malvids</taxon>
        <taxon>Myrtales</taxon>
        <taxon>Lythraceae</taxon>
        <taxon>Punica</taxon>
    </lineage>
</organism>
<reference evidence="4" key="1">
    <citation type="journal article" date="2017" name="Plant J.">
        <title>The pomegranate (Punica granatum L.) genome and the genomics of punicalagin biosynthesis.</title>
        <authorList>
            <person name="Qin G."/>
            <person name="Xu C."/>
            <person name="Ming R."/>
            <person name="Tang H."/>
            <person name="Guyot R."/>
            <person name="Kramer E.M."/>
            <person name="Hu Y."/>
            <person name="Yi X."/>
            <person name="Qi Y."/>
            <person name="Xu X."/>
            <person name="Gao Z."/>
            <person name="Pan H."/>
            <person name="Jian J."/>
            <person name="Tian Y."/>
            <person name="Yue Z."/>
            <person name="Xu Y."/>
        </authorList>
    </citation>
    <scope>NUCLEOTIDE SEQUENCE [LARGE SCALE GENOMIC DNA]</scope>
    <source>
        <strain evidence="4">cv. Dabenzi</strain>
    </source>
</reference>
<proteinExistence type="inferred from homology"/>
<dbReference type="InterPro" id="IPR011993">
    <property type="entry name" value="PH-like_dom_sf"/>
</dbReference>
<feature type="domain" description="GRAM" evidence="2">
    <location>
        <begin position="98"/>
        <end position="176"/>
    </location>
</feature>
<sequence length="218" mass="24986">MWKQSEKHVIGDPVVSDTCALSYPIQRFSRSYFTAPKCSFGYQRKGSVLQRMNKLGKKADVFANNLREHVKLSPKISETVKGKLSLGARVLQMGGIEKVFITLFNVSEKERLIKASQCYLSTTVGPIAGILFISTQNIAFCSERSLKLSCPNGESIRFHYKVLIPLTKIERANESENMKRPSQKYMRILTVDNFDFWFMVFLNHQKTWTYLQQAISRA</sequence>
<evidence type="ECO:0000256" key="1">
    <source>
        <dbReference type="ARBA" id="ARBA00009414"/>
    </source>
</evidence>
<name>A0A218Y1G7_PUNGR</name>
<accession>A0A218Y1G7</accession>
<dbReference type="InterPro" id="IPR004182">
    <property type="entry name" value="GRAM"/>
</dbReference>
<evidence type="ECO:0000313" key="3">
    <source>
        <dbReference type="EMBL" id="OWM90651.1"/>
    </source>
</evidence>
<dbReference type="EMBL" id="MTKT01000544">
    <property type="protein sequence ID" value="OWM90651.1"/>
    <property type="molecule type" value="Genomic_DNA"/>
</dbReference>
<comment type="caution">
    <text evidence="3">The sequence shown here is derived from an EMBL/GenBank/DDBJ whole genome shotgun (WGS) entry which is preliminary data.</text>
</comment>
<dbReference type="InterPro" id="IPR037848">
    <property type="entry name" value="GEM-like"/>
</dbReference>
<dbReference type="Gene3D" id="2.30.29.30">
    <property type="entry name" value="Pleckstrin-homology domain (PH domain)/Phosphotyrosine-binding domain (PTB)"/>
    <property type="match status" value="1"/>
</dbReference>
<dbReference type="Pfam" id="PF02893">
    <property type="entry name" value="GRAM"/>
    <property type="match status" value="1"/>
</dbReference>
<dbReference type="Proteomes" id="UP000197138">
    <property type="component" value="Unassembled WGS sequence"/>
</dbReference>
<comment type="similarity">
    <text evidence="1">Belongs to the GEM family.</text>
</comment>
<dbReference type="PANTHER" id="PTHR31969">
    <property type="entry name" value="GEM-LIKE PROTEIN 2"/>
    <property type="match status" value="1"/>
</dbReference>
<gene>
    <name evidence="3" type="ORF">CDL15_Pgr020956</name>
</gene>